<dbReference type="Gramene" id="PRQ23192">
    <property type="protein sequence ID" value="PRQ23192"/>
    <property type="gene ID" value="RchiOBHm_Chr6g0258671"/>
</dbReference>
<comment type="caution">
    <text evidence="1">The sequence shown here is derived from an EMBL/GenBank/DDBJ whole genome shotgun (WGS) entry which is preliminary data.</text>
</comment>
<dbReference type="Proteomes" id="UP000238479">
    <property type="component" value="Chromosome 6"/>
</dbReference>
<name>A0A2P6PMN1_ROSCH</name>
<reference evidence="1 2" key="1">
    <citation type="journal article" date="2018" name="Nat. Genet.">
        <title>The Rosa genome provides new insights in the design of modern roses.</title>
        <authorList>
            <person name="Bendahmane M."/>
        </authorList>
    </citation>
    <scope>NUCLEOTIDE SEQUENCE [LARGE SCALE GENOMIC DNA]</scope>
    <source>
        <strain evidence="2">cv. Old Blush</strain>
    </source>
</reference>
<protein>
    <submittedName>
        <fullName evidence="1">Uncharacterized protein</fullName>
    </submittedName>
</protein>
<proteinExistence type="predicted"/>
<keyword evidence="2" id="KW-1185">Reference proteome</keyword>
<dbReference type="AlphaFoldDB" id="A0A2P6PMN1"/>
<evidence type="ECO:0000313" key="1">
    <source>
        <dbReference type="EMBL" id="PRQ23192.1"/>
    </source>
</evidence>
<sequence length="52" mass="6010">MHGGTVSECMVAAVLETQKELRLRRPEAFNGSTRLLYRYWLLILTIMTCSLH</sequence>
<gene>
    <name evidence="1" type="ORF">RchiOBHm_Chr6g0258671</name>
</gene>
<evidence type="ECO:0000313" key="2">
    <source>
        <dbReference type="Proteomes" id="UP000238479"/>
    </source>
</evidence>
<dbReference type="EMBL" id="PDCK01000044">
    <property type="protein sequence ID" value="PRQ23192.1"/>
    <property type="molecule type" value="Genomic_DNA"/>
</dbReference>
<accession>A0A2P6PMN1</accession>
<organism evidence="1 2">
    <name type="scientific">Rosa chinensis</name>
    <name type="common">China rose</name>
    <dbReference type="NCBI Taxonomy" id="74649"/>
    <lineage>
        <taxon>Eukaryota</taxon>
        <taxon>Viridiplantae</taxon>
        <taxon>Streptophyta</taxon>
        <taxon>Embryophyta</taxon>
        <taxon>Tracheophyta</taxon>
        <taxon>Spermatophyta</taxon>
        <taxon>Magnoliopsida</taxon>
        <taxon>eudicotyledons</taxon>
        <taxon>Gunneridae</taxon>
        <taxon>Pentapetalae</taxon>
        <taxon>rosids</taxon>
        <taxon>fabids</taxon>
        <taxon>Rosales</taxon>
        <taxon>Rosaceae</taxon>
        <taxon>Rosoideae</taxon>
        <taxon>Rosoideae incertae sedis</taxon>
        <taxon>Rosa</taxon>
    </lineage>
</organism>